<feature type="transmembrane region" description="Helical" evidence="1">
    <location>
        <begin position="142"/>
        <end position="161"/>
    </location>
</feature>
<dbReference type="Proteomes" id="UP000038045">
    <property type="component" value="Unplaced"/>
</dbReference>
<dbReference type="AlphaFoldDB" id="A0A0N4Z152"/>
<keyword evidence="1" id="KW-1133">Transmembrane helix</keyword>
<organism evidence="2 3">
    <name type="scientific">Parastrongyloides trichosuri</name>
    <name type="common">Possum-specific nematode worm</name>
    <dbReference type="NCBI Taxonomy" id="131310"/>
    <lineage>
        <taxon>Eukaryota</taxon>
        <taxon>Metazoa</taxon>
        <taxon>Ecdysozoa</taxon>
        <taxon>Nematoda</taxon>
        <taxon>Chromadorea</taxon>
        <taxon>Rhabditida</taxon>
        <taxon>Tylenchina</taxon>
        <taxon>Panagrolaimomorpha</taxon>
        <taxon>Strongyloidoidea</taxon>
        <taxon>Strongyloididae</taxon>
        <taxon>Parastrongyloides</taxon>
    </lineage>
</organism>
<dbReference type="WBParaSite" id="PTRK_0000042900.1">
    <property type="protein sequence ID" value="PTRK_0000042900.1"/>
    <property type="gene ID" value="PTRK_0000042900"/>
</dbReference>
<reference evidence="3" key="1">
    <citation type="submission" date="2017-02" db="UniProtKB">
        <authorList>
            <consortium name="WormBaseParasite"/>
        </authorList>
    </citation>
    <scope>IDENTIFICATION</scope>
</reference>
<sequence>MLISSKSEEPEAYVLWTTIPALTWLFPCAGHVGITYSNGKSTDFLGSNFVNKGKLGFGKPIYRYKIRLTPEEVENYNVCIENNVSKYNKKIHTLIGTNCHSYVCDILNDCSYLGGGWNQVKLVRKIFFEGETINKQELWKHWLPPLIIYGFLITIILYIFLY</sequence>
<dbReference type="PANTHER" id="PTHR20921">
    <property type="entry name" value="TRANSMEMBRANE PROTEIN 222"/>
    <property type="match status" value="1"/>
</dbReference>
<dbReference type="InterPro" id="IPR008496">
    <property type="entry name" value="TMEM222/RTE1"/>
</dbReference>
<protein>
    <submittedName>
        <fullName evidence="3">LRAT domain-containing protein</fullName>
    </submittedName>
</protein>
<keyword evidence="1" id="KW-0812">Transmembrane</keyword>
<dbReference type="PANTHER" id="PTHR20921:SF0">
    <property type="entry name" value="TRANSMEMBRANE PROTEIN 222"/>
    <property type="match status" value="1"/>
</dbReference>
<accession>A0A0N4Z152</accession>
<keyword evidence="1" id="KW-0472">Membrane</keyword>
<evidence type="ECO:0000313" key="2">
    <source>
        <dbReference type="Proteomes" id="UP000038045"/>
    </source>
</evidence>
<evidence type="ECO:0000256" key="1">
    <source>
        <dbReference type="SAM" id="Phobius"/>
    </source>
</evidence>
<feature type="transmembrane region" description="Helical" evidence="1">
    <location>
        <begin position="12"/>
        <end position="34"/>
    </location>
</feature>
<proteinExistence type="predicted"/>
<evidence type="ECO:0000313" key="3">
    <source>
        <dbReference type="WBParaSite" id="PTRK_0000042900.1"/>
    </source>
</evidence>
<dbReference type="Pfam" id="PF05608">
    <property type="entry name" value="RTE1"/>
    <property type="match status" value="2"/>
</dbReference>
<dbReference type="STRING" id="131310.A0A0N4Z152"/>
<keyword evidence="2" id="KW-1185">Reference proteome</keyword>
<name>A0A0N4Z152_PARTI</name>